<sequence precursor="true">MQLRLLLLLSPLALCQPVFAEPAAGLAVGQDEVDVSGFSTEQLIERLESLRDEAGYDTIRALGKSREPAAAQALVKSLRVLGSLGARLEVLKALSRFGGIAGAEQAAMQKLLDVATVEQEIEVRDQALQSLANAAGLGREYLAMVVEFPVDDAVRKRAMELHVEQKQRSDEAFYRRMLETEPKTDGKPRGKDKEEEQEVRRLPEVRELAFIALAEWLSVEELVPSVEDWSRTVRRTAVQELHRRGAEEAFSAAEGMFKRRDEWPENRLAAARVLLEIARDDWIGEVVDEGGRRDASMEEVQGCADLVVEFGDEKIFKDIAKRLGKGGTPEKLFAIRSLVGYSDKKVSKALIKLLEDKSMTVRLAVIKTMADRGDPSFLETLDEVLADALEAAADEKADDYSEPEFAQLIDSISRLRTGDEAWNAKLIEFAGSDLQGLRNAAVRVLGSRSPEKSMAQLEAALVHEDWSTRLIALEALEKLRTKAVVGLMIAQIQNETGRMADAFGDTLWRLTGQPFAKNGRSWAAWWKDHEGDFEPIDPKSLRALEEERERRRLEESSKAPDFFGLRIESTRVTFVVDVSGSMEEPTLTRYAGEKGPKRMDVAKKQLDLAIERLDPAALFNILTFSFDVNGWKDALTRGSVEAKAEASEYISSLRAGGGTNLYSALQAAFDDPEMDTLVVLSDGEPSVGDITEPGMIREQVATWNQERHVIIHTVQVGGQFKILEWLAKDSGGETVAIP</sequence>
<evidence type="ECO:0000313" key="5">
    <source>
        <dbReference type="Proteomes" id="UP000316921"/>
    </source>
</evidence>
<dbReference type="InterPro" id="IPR002035">
    <property type="entry name" value="VWF_A"/>
</dbReference>
<evidence type="ECO:0000256" key="1">
    <source>
        <dbReference type="SAM" id="MobiDB-lite"/>
    </source>
</evidence>
<dbReference type="RefSeq" id="WP_419191902.1">
    <property type="nucleotide sequence ID" value="NZ_CP036287.1"/>
</dbReference>
<dbReference type="Gene3D" id="3.40.50.410">
    <property type="entry name" value="von Willebrand factor, type A domain"/>
    <property type="match status" value="1"/>
</dbReference>
<feature type="domain" description="VWFA" evidence="3">
    <location>
        <begin position="571"/>
        <end position="738"/>
    </location>
</feature>
<keyword evidence="2" id="KW-0732">Signal</keyword>
<dbReference type="SUPFAM" id="SSF53300">
    <property type="entry name" value="vWA-like"/>
    <property type="match status" value="1"/>
</dbReference>
<dbReference type="InterPro" id="IPR011989">
    <property type="entry name" value="ARM-like"/>
</dbReference>
<feature type="chain" id="PRO_5022191424" evidence="2">
    <location>
        <begin position="21"/>
        <end position="738"/>
    </location>
</feature>
<dbReference type="InterPro" id="IPR050934">
    <property type="entry name" value="ITIH"/>
</dbReference>
<name>A0A518BS34_9BACT</name>
<dbReference type="EMBL" id="CP036287">
    <property type="protein sequence ID" value="QDU69778.1"/>
    <property type="molecule type" value="Genomic_DNA"/>
</dbReference>
<dbReference type="KEGG" id="pbap:Pla133_49000"/>
<keyword evidence="5" id="KW-1185">Reference proteome</keyword>
<dbReference type="Pfam" id="PF13519">
    <property type="entry name" value="VWA_2"/>
    <property type="match status" value="1"/>
</dbReference>
<dbReference type="SUPFAM" id="SSF48371">
    <property type="entry name" value="ARM repeat"/>
    <property type="match status" value="1"/>
</dbReference>
<protein>
    <submittedName>
        <fullName evidence="4">von Willebrand factor type A domain protein</fullName>
    </submittedName>
</protein>
<feature type="region of interest" description="Disordered" evidence="1">
    <location>
        <begin position="178"/>
        <end position="198"/>
    </location>
</feature>
<dbReference type="Proteomes" id="UP000316921">
    <property type="component" value="Chromosome"/>
</dbReference>
<dbReference type="PANTHER" id="PTHR10338">
    <property type="entry name" value="INTER-ALPHA-TRYPSIN INHIBITOR HEAVY CHAIN FAMILY MEMBER"/>
    <property type="match status" value="1"/>
</dbReference>
<proteinExistence type="predicted"/>
<evidence type="ECO:0000256" key="2">
    <source>
        <dbReference type="SAM" id="SignalP"/>
    </source>
</evidence>
<accession>A0A518BS34</accession>
<dbReference type="PANTHER" id="PTHR10338:SF108">
    <property type="entry name" value="INTER-ALPHA-TRYPSIN INHIBITOR HEAVY CHAIN H4-LIKE PROTEIN"/>
    <property type="match status" value="1"/>
</dbReference>
<feature type="signal peptide" evidence="2">
    <location>
        <begin position="1"/>
        <end position="20"/>
    </location>
</feature>
<dbReference type="SMART" id="SM00327">
    <property type="entry name" value="VWA"/>
    <property type="match status" value="1"/>
</dbReference>
<dbReference type="Pfam" id="PF13646">
    <property type="entry name" value="HEAT_2"/>
    <property type="match status" value="1"/>
</dbReference>
<evidence type="ECO:0000313" key="4">
    <source>
        <dbReference type="EMBL" id="QDU69778.1"/>
    </source>
</evidence>
<dbReference type="InterPro" id="IPR036465">
    <property type="entry name" value="vWFA_dom_sf"/>
</dbReference>
<organism evidence="4 5">
    <name type="scientific">Engelhardtia mirabilis</name>
    <dbReference type="NCBI Taxonomy" id="2528011"/>
    <lineage>
        <taxon>Bacteria</taxon>
        <taxon>Pseudomonadati</taxon>
        <taxon>Planctomycetota</taxon>
        <taxon>Planctomycetia</taxon>
        <taxon>Planctomycetia incertae sedis</taxon>
        <taxon>Engelhardtia</taxon>
    </lineage>
</organism>
<dbReference type="PROSITE" id="PS50234">
    <property type="entry name" value="VWFA"/>
    <property type="match status" value="1"/>
</dbReference>
<dbReference type="Gene3D" id="1.25.10.10">
    <property type="entry name" value="Leucine-rich Repeat Variant"/>
    <property type="match status" value="3"/>
</dbReference>
<reference evidence="4 5" key="1">
    <citation type="submission" date="2019-02" db="EMBL/GenBank/DDBJ databases">
        <title>Deep-cultivation of Planctomycetes and their phenomic and genomic characterization uncovers novel biology.</title>
        <authorList>
            <person name="Wiegand S."/>
            <person name="Jogler M."/>
            <person name="Boedeker C."/>
            <person name="Pinto D."/>
            <person name="Vollmers J."/>
            <person name="Rivas-Marin E."/>
            <person name="Kohn T."/>
            <person name="Peeters S.H."/>
            <person name="Heuer A."/>
            <person name="Rast P."/>
            <person name="Oberbeckmann S."/>
            <person name="Bunk B."/>
            <person name="Jeske O."/>
            <person name="Meyerdierks A."/>
            <person name="Storesund J.E."/>
            <person name="Kallscheuer N."/>
            <person name="Luecker S."/>
            <person name="Lage O.M."/>
            <person name="Pohl T."/>
            <person name="Merkel B.J."/>
            <person name="Hornburger P."/>
            <person name="Mueller R.-W."/>
            <person name="Bruemmer F."/>
            <person name="Labrenz M."/>
            <person name="Spormann A.M."/>
            <person name="Op den Camp H."/>
            <person name="Overmann J."/>
            <person name="Amann R."/>
            <person name="Jetten M.S.M."/>
            <person name="Mascher T."/>
            <person name="Medema M.H."/>
            <person name="Devos D.P."/>
            <person name="Kaster A.-K."/>
            <person name="Ovreas L."/>
            <person name="Rohde M."/>
            <person name="Galperin M.Y."/>
            <person name="Jogler C."/>
        </authorList>
    </citation>
    <scope>NUCLEOTIDE SEQUENCE [LARGE SCALE GENOMIC DNA]</scope>
    <source>
        <strain evidence="4 5">Pla133</strain>
    </source>
</reference>
<dbReference type="AlphaFoldDB" id="A0A518BS34"/>
<evidence type="ECO:0000259" key="3">
    <source>
        <dbReference type="PROSITE" id="PS50234"/>
    </source>
</evidence>
<dbReference type="InterPro" id="IPR016024">
    <property type="entry name" value="ARM-type_fold"/>
</dbReference>
<gene>
    <name evidence="4" type="ORF">Pla133_49000</name>
</gene>